<dbReference type="VEuPathDB" id="FungiDB:CHGG_04698"/>
<organism evidence="1 2">
    <name type="scientific">Chaetomium globosum (strain ATCC 6205 / CBS 148.51 / DSM 1962 / NBRC 6347 / NRRL 1970)</name>
    <name type="common">Soil fungus</name>
    <dbReference type="NCBI Taxonomy" id="306901"/>
    <lineage>
        <taxon>Eukaryota</taxon>
        <taxon>Fungi</taxon>
        <taxon>Dikarya</taxon>
        <taxon>Ascomycota</taxon>
        <taxon>Pezizomycotina</taxon>
        <taxon>Sordariomycetes</taxon>
        <taxon>Sordariomycetidae</taxon>
        <taxon>Sordariales</taxon>
        <taxon>Chaetomiaceae</taxon>
        <taxon>Chaetomium</taxon>
    </lineage>
</organism>
<dbReference type="Proteomes" id="UP000001056">
    <property type="component" value="Unassembled WGS sequence"/>
</dbReference>
<dbReference type="OrthoDB" id="10643889at2759"/>
<sequence length="214" mass="23800">MDIDPGRAWECRPDVRGPCIGLAAYGLARFLVAWVRCQPRSSNQGWKPAALAPKITVRADDTAPSEKERTQMASWLRGRRLFQHGSHVFSTCGLARHRGHVSVKHKVPPEWRPGGAERWQGIQLSTPANPPATSTHARYQRPLWNGSRAAAHQMNRQPQPPRADQTLEAVRVLPNPCQTNCATQLASHCHMQKLLPPWTGTRSGVLALEKLTLP</sequence>
<name>Q2H0J8_CHAGB</name>
<reference evidence="2" key="1">
    <citation type="journal article" date="2015" name="Genome Announc.">
        <title>Draft genome sequence of the cellulolytic fungus Chaetomium globosum.</title>
        <authorList>
            <person name="Cuomo C.A."/>
            <person name="Untereiner W.A."/>
            <person name="Ma L.-J."/>
            <person name="Grabherr M."/>
            <person name="Birren B.W."/>
        </authorList>
    </citation>
    <scope>NUCLEOTIDE SEQUENCE [LARGE SCALE GENOMIC DNA]</scope>
    <source>
        <strain evidence="2">ATCC 6205 / CBS 148.51 / DSM 1962 / NBRC 6347 / NRRL 1970</strain>
    </source>
</reference>
<keyword evidence="2" id="KW-1185">Reference proteome</keyword>
<dbReference type="InParanoid" id="Q2H0J8"/>
<proteinExistence type="predicted"/>
<dbReference type="EMBL" id="CH408032">
    <property type="protein sequence ID" value="EAQ88079.1"/>
    <property type="molecule type" value="Genomic_DNA"/>
</dbReference>
<evidence type="ECO:0000313" key="2">
    <source>
        <dbReference type="Proteomes" id="UP000001056"/>
    </source>
</evidence>
<dbReference type="HOGENOM" id="CLU_1288764_0_0_1"/>
<evidence type="ECO:0000313" key="1">
    <source>
        <dbReference type="EMBL" id="EAQ88079.1"/>
    </source>
</evidence>
<protein>
    <submittedName>
        <fullName evidence="1">Uncharacterized protein</fullName>
    </submittedName>
</protein>
<dbReference type="AlphaFoldDB" id="Q2H0J8"/>
<dbReference type="GeneID" id="4392206"/>
<dbReference type="RefSeq" id="XP_001223912.1">
    <property type="nucleotide sequence ID" value="XM_001223911.1"/>
</dbReference>
<accession>Q2H0J8</accession>
<gene>
    <name evidence="1" type="ORF">CHGG_04698</name>
</gene>